<dbReference type="SMART" id="SM00382">
    <property type="entry name" value="AAA"/>
    <property type="match status" value="2"/>
</dbReference>
<dbReference type="PROSITE" id="PS50893">
    <property type="entry name" value="ABC_TRANSPORTER_2"/>
    <property type="match status" value="2"/>
</dbReference>
<dbReference type="PANTHER" id="PTHR42855">
    <property type="entry name" value="ABC TRANSPORTER ATP-BINDING SUBUNIT"/>
    <property type="match status" value="1"/>
</dbReference>
<protein>
    <submittedName>
        <fullName evidence="8">Putative ABC transporter ATP-binding protein YheS</fullName>
    </submittedName>
</protein>
<proteinExistence type="inferred from homology"/>
<dbReference type="GO" id="GO:0005524">
    <property type="term" value="F:ATP binding"/>
    <property type="evidence" value="ECO:0007669"/>
    <property type="project" value="UniProtKB-KW"/>
</dbReference>
<dbReference type="GO" id="GO:0016887">
    <property type="term" value="F:ATP hydrolysis activity"/>
    <property type="evidence" value="ECO:0007669"/>
    <property type="project" value="InterPro"/>
</dbReference>
<evidence type="ECO:0000256" key="1">
    <source>
        <dbReference type="ARBA" id="ARBA00022737"/>
    </source>
</evidence>
<dbReference type="PROSITE" id="PS00211">
    <property type="entry name" value="ABC_TRANSPORTER_1"/>
    <property type="match status" value="2"/>
</dbReference>
<gene>
    <name evidence="8" type="primary">yheS</name>
    <name evidence="8" type="ORF">BWY41_00620</name>
</gene>
<reference evidence="8" key="1">
    <citation type="submission" date="2017-02" db="EMBL/GenBank/DDBJ databases">
        <title>Delving into the versatile metabolic prowess of the omnipresent phylum Bacteroidetes.</title>
        <authorList>
            <person name="Nobu M.K."/>
            <person name="Mei R."/>
            <person name="Narihiro T."/>
            <person name="Kuroda K."/>
            <person name="Liu W.-T."/>
        </authorList>
    </citation>
    <scope>NUCLEOTIDE SEQUENCE</scope>
    <source>
        <strain evidence="8">ADurb.Bin276</strain>
    </source>
</reference>
<comment type="catalytic activity">
    <reaction evidence="4">
        <text>ATP + H2O = ADP + phosphate + H(+)</text>
        <dbReference type="Rhea" id="RHEA:13065"/>
        <dbReference type="ChEBI" id="CHEBI:15377"/>
        <dbReference type="ChEBI" id="CHEBI:15378"/>
        <dbReference type="ChEBI" id="CHEBI:30616"/>
        <dbReference type="ChEBI" id="CHEBI:43474"/>
        <dbReference type="ChEBI" id="CHEBI:456216"/>
    </reaction>
</comment>
<dbReference type="InterPro" id="IPR003593">
    <property type="entry name" value="AAA+_ATPase"/>
</dbReference>
<dbReference type="GO" id="GO:0003677">
    <property type="term" value="F:DNA binding"/>
    <property type="evidence" value="ECO:0007669"/>
    <property type="project" value="InterPro"/>
</dbReference>
<dbReference type="AlphaFoldDB" id="A0A1V5T1M7"/>
<dbReference type="FunFam" id="3.40.50.300:FF:000011">
    <property type="entry name" value="Putative ABC transporter ATP-binding component"/>
    <property type="match status" value="1"/>
</dbReference>
<keyword evidence="3 8" id="KW-0067">ATP-binding</keyword>
<dbReference type="InterPro" id="IPR051309">
    <property type="entry name" value="ABCF_ATPase"/>
</dbReference>
<dbReference type="EMBL" id="MWBQ01000036">
    <property type="protein sequence ID" value="OQA60524.1"/>
    <property type="molecule type" value="Genomic_DNA"/>
</dbReference>
<evidence type="ECO:0000259" key="7">
    <source>
        <dbReference type="PROSITE" id="PS50893"/>
    </source>
</evidence>
<comment type="similarity">
    <text evidence="5">Belongs to the ABC transporter superfamily. ABCF family. Uup subfamily.</text>
</comment>
<dbReference type="Pfam" id="PF12848">
    <property type="entry name" value="ABC_tran_Xtn"/>
    <property type="match status" value="1"/>
</dbReference>
<evidence type="ECO:0000256" key="4">
    <source>
        <dbReference type="ARBA" id="ARBA00049360"/>
    </source>
</evidence>
<dbReference type="Proteomes" id="UP000485569">
    <property type="component" value="Unassembled WGS sequence"/>
</dbReference>
<name>A0A1V5T1M7_9BACT</name>
<evidence type="ECO:0000256" key="5">
    <source>
        <dbReference type="ARBA" id="ARBA00061478"/>
    </source>
</evidence>
<dbReference type="FunFam" id="3.40.50.300:FF:000309">
    <property type="entry name" value="ABC transporter ATP-binding protein"/>
    <property type="match status" value="1"/>
</dbReference>
<dbReference type="InterPro" id="IPR032781">
    <property type="entry name" value="ABC_tran_Xtn"/>
</dbReference>
<evidence type="ECO:0000256" key="3">
    <source>
        <dbReference type="ARBA" id="ARBA00022840"/>
    </source>
</evidence>
<dbReference type="InterPro" id="IPR003439">
    <property type="entry name" value="ABC_transporter-like_ATP-bd"/>
</dbReference>
<evidence type="ECO:0000256" key="2">
    <source>
        <dbReference type="ARBA" id="ARBA00022741"/>
    </source>
</evidence>
<dbReference type="InterPro" id="IPR027417">
    <property type="entry name" value="P-loop_NTPase"/>
</dbReference>
<feature type="region of interest" description="Disordered" evidence="6">
    <location>
        <begin position="532"/>
        <end position="556"/>
    </location>
</feature>
<keyword evidence="1" id="KW-0677">Repeat</keyword>
<dbReference type="Pfam" id="PF00005">
    <property type="entry name" value="ABC_tran"/>
    <property type="match status" value="2"/>
</dbReference>
<dbReference type="Pfam" id="PF16326">
    <property type="entry name" value="ABC_tran_CTD"/>
    <property type="match status" value="1"/>
</dbReference>
<evidence type="ECO:0000313" key="8">
    <source>
        <dbReference type="EMBL" id="OQA60524.1"/>
    </source>
</evidence>
<dbReference type="SUPFAM" id="SSF52540">
    <property type="entry name" value="P-loop containing nucleoside triphosphate hydrolases"/>
    <property type="match status" value="2"/>
</dbReference>
<dbReference type="PANTHER" id="PTHR42855:SF2">
    <property type="entry name" value="DRUG RESISTANCE ABC TRANSPORTER,ATP-BINDING PROTEIN"/>
    <property type="match status" value="1"/>
</dbReference>
<dbReference type="InterPro" id="IPR017871">
    <property type="entry name" value="ABC_transporter-like_CS"/>
</dbReference>
<dbReference type="InterPro" id="IPR032524">
    <property type="entry name" value="ABC_tran_C"/>
</dbReference>
<feature type="domain" description="ABC transporter" evidence="7">
    <location>
        <begin position="2"/>
        <end position="258"/>
    </location>
</feature>
<feature type="domain" description="ABC transporter" evidence="7">
    <location>
        <begin position="325"/>
        <end position="539"/>
    </location>
</feature>
<organism evidence="8">
    <name type="scientific">Candidatus Atribacter allofermentans</name>
    <dbReference type="NCBI Taxonomy" id="1852833"/>
    <lineage>
        <taxon>Bacteria</taxon>
        <taxon>Pseudomonadati</taxon>
        <taxon>Atribacterota</taxon>
        <taxon>Atribacteria</taxon>
        <taxon>Atribacterales</taxon>
        <taxon>Atribacteraceae</taxon>
        <taxon>Atribacter</taxon>
    </lineage>
</organism>
<comment type="caution">
    <text evidence="8">The sequence shown here is derived from an EMBL/GenBank/DDBJ whole genome shotgun (WGS) entry which is preliminary data.</text>
</comment>
<accession>A0A1V5T1M7</accession>
<evidence type="ECO:0000256" key="6">
    <source>
        <dbReference type="SAM" id="MobiDB-lite"/>
    </source>
</evidence>
<keyword evidence="2" id="KW-0547">Nucleotide-binding</keyword>
<sequence>MIQLQDIYLSFNGKTLFNSLSLSINEKNRIGLVGNNGTGKTTLFHIILGKTTPDRGLVEVPNNKTIGYLPQDLVELEPINIIDFLKNVTGLKVVETTLKSCEHKMAFTDPQSDQYQNLLKKYEEASHLFSVFDGYSFEAKSKKVLHGLGFEEKDYSKLCTEFSGGWKMKILLASILLSNPDIMLLDEPTNHLDTENMEWMEKYLEDYSGTLVTISHDRRFLDKITQLTFEIFNGKLNLYHGNYSFYLKEKDQKRLLIEKEIETQRKKIEKTEAFIERFRYKATKAAQVQSRIKMLEKFNLIEMEKEAKPVSIHFPPGERSGLEVLKVENLSKKYDSRFVFKNINFSLYRGEKVALAGVNGAGKSTFTRIISGNEDPTSGQVIYGDKVKIAFFSQESAQNLNYAHTIWEEISSIPTKMLDIEKRNLLGAFLFSGDDIYKPIPVLSGGEKARLTLVKILMNETNFLILDEPTNHLDMSTNELFQRALMEYSGTVLIVSHDRYFLDNLVERVIEIQDGKIYEYPGNYSYYNEKREQRQALSSGDSDQSEKEKTAQSKKREIRRIEAEARNFLSRKKREIQSRLLPVEDAISKLEKKKSENESLLCDPSILTDSEKVQTLMKELKEINEELAVFMQKWETIAEEMDQLNTKEE</sequence>
<dbReference type="CDD" id="cd03221">
    <property type="entry name" value="ABCF_EF-3"/>
    <property type="match status" value="2"/>
</dbReference>
<feature type="compositionally biased region" description="Basic and acidic residues" evidence="6">
    <location>
        <begin position="544"/>
        <end position="556"/>
    </location>
</feature>
<dbReference type="Gene3D" id="3.40.50.300">
    <property type="entry name" value="P-loop containing nucleotide triphosphate hydrolases"/>
    <property type="match status" value="2"/>
</dbReference>